<evidence type="ECO:0000256" key="2">
    <source>
        <dbReference type="SAM" id="Phobius"/>
    </source>
</evidence>
<keyword evidence="2" id="KW-0472">Membrane</keyword>
<reference evidence="3 4" key="1">
    <citation type="journal article" date="2014" name="Int. J. Syst. Evol. Microbiol.">
        <title>Nocardioides zeae sp. nov., isolated from the stem of Zea mays.</title>
        <authorList>
            <person name="Glaeser S.P."/>
            <person name="McInroy J.A."/>
            <person name="Busse H.J."/>
            <person name="Kampfer P."/>
        </authorList>
    </citation>
    <scope>NUCLEOTIDE SEQUENCE [LARGE SCALE GENOMIC DNA]</scope>
    <source>
        <strain evidence="3 4">JCM 30728</strain>
    </source>
</reference>
<gene>
    <name evidence="3" type="ORF">G3T38_09840</name>
</gene>
<feature type="compositionally biased region" description="Basic and acidic residues" evidence="1">
    <location>
        <begin position="1"/>
        <end position="16"/>
    </location>
</feature>
<keyword evidence="2" id="KW-1133">Transmembrane helix</keyword>
<dbReference type="EMBL" id="JAAGXA010000006">
    <property type="protein sequence ID" value="NEN78579.1"/>
    <property type="molecule type" value="Genomic_DNA"/>
</dbReference>
<feature type="transmembrane region" description="Helical" evidence="2">
    <location>
        <begin position="58"/>
        <end position="81"/>
    </location>
</feature>
<proteinExistence type="predicted"/>
<dbReference type="RefSeq" id="WP_163772135.1">
    <property type="nucleotide sequence ID" value="NZ_JAAGXA010000006.1"/>
</dbReference>
<protein>
    <submittedName>
        <fullName evidence="3">Uncharacterized protein</fullName>
    </submittedName>
</protein>
<name>A0A6P0HIL2_9ACTN</name>
<evidence type="ECO:0000313" key="3">
    <source>
        <dbReference type="EMBL" id="NEN78579.1"/>
    </source>
</evidence>
<keyword evidence="2" id="KW-0812">Transmembrane</keyword>
<feature type="region of interest" description="Disordered" evidence="1">
    <location>
        <begin position="1"/>
        <end position="20"/>
    </location>
</feature>
<keyword evidence="4" id="KW-1185">Reference proteome</keyword>
<evidence type="ECO:0000313" key="4">
    <source>
        <dbReference type="Proteomes" id="UP000468687"/>
    </source>
</evidence>
<dbReference type="Proteomes" id="UP000468687">
    <property type="component" value="Unassembled WGS sequence"/>
</dbReference>
<sequence>MAGGKRAGDRSSEPTRARGSGRTLALHALGITVTVVAWGYLVWMAIDLGRAARDDGSGVAWLLLALACLGAIACLFIGLLLGGSALRLLAGANGSPTDQPPRPTGGKRAAR</sequence>
<organism evidence="3 4">
    <name type="scientific">Nocardioides zeae</name>
    <dbReference type="NCBI Taxonomy" id="1457234"/>
    <lineage>
        <taxon>Bacteria</taxon>
        <taxon>Bacillati</taxon>
        <taxon>Actinomycetota</taxon>
        <taxon>Actinomycetes</taxon>
        <taxon>Propionibacteriales</taxon>
        <taxon>Nocardioidaceae</taxon>
        <taxon>Nocardioides</taxon>
    </lineage>
</organism>
<feature type="transmembrane region" description="Helical" evidence="2">
    <location>
        <begin position="24"/>
        <end position="46"/>
    </location>
</feature>
<evidence type="ECO:0000256" key="1">
    <source>
        <dbReference type="SAM" id="MobiDB-lite"/>
    </source>
</evidence>
<accession>A0A6P0HIL2</accession>
<dbReference type="AlphaFoldDB" id="A0A6P0HIL2"/>
<comment type="caution">
    <text evidence="3">The sequence shown here is derived from an EMBL/GenBank/DDBJ whole genome shotgun (WGS) entry which is preliminary data.</text>
</comment>
<feature type="region of interest" description="Disordered" evidence="1">
    <location>
        <begin position="91"/>
        <end position="111"/>
    </location>
</feature>